<accession>A0A929B469</accession>
<evidence type="ECO:0000313" key="1">
    <source>
        <dbReference type="EMBL" id="MBE9372844.1"/>
    </source>
</evidence>
<reference evidence="1" key="1">
    <citation type="submission" date="2020-10" db="EMBL/GenBank/DDBJ databases">
        <title>Diversity and distribution of actinomycetes associated with coral in the coast of Hainan.</title>
        <authorList>
            <person name="Li F."/>
        </authorList>
    </citation>
    <scope>NUCLEOTIDE SEQUENCE</scope>
    <source>
        <strain evidence="1">HNM0983</strain>
    </source>
</reference>
<proteinExistence type="predicted"/>
<sequence>MTATGSELRVDDLLSAARDKTGLDEFGDDWFLEPLGVLVAALDDEAQLSEQGRAMMHRRLTALLADRLRLRALQRAHPEIQEVRPVVAAEICGLPRTGSTLLHRLLSSSPQLTSTMSWETTYPLPFPGEGADAAERKHRAQQRQQAFLELSPDFGDLHTVAWDAPEEDVILVDRSFTSMSFESFHWVPSYGDWLRSADQSKAYAELHQWLQVLQWQQPQRSDLRWILKSPHHLTAVNTVLDTFEDCSIVMTHRSPARAVPSYASMVSNLTKQYSDTVDDAAIGRYWSERFAASLRAFTRVREARPERFVDVRFDAMLDTPVAEALRVLRSLGRTPGADDRSAFESYVERDREQRSAAHRYTPEEFGLSADQLDADFAFYQEEYL</sequence>
<keyword evidence="2" id="KW-1185">Reference proteome</keyword>
<dbReference type="EMBL" id="JADEYC010000001">
    <property type="protein sequence ID" value="MBE9372844.1"/>
    <property type="molecule type" value="Genomic_DNA"/>
</dbReference>
<gene>
    <name evidence="1" type="ORF">IQ251_00110</name>
</gene>
<dbReference type="Gene3D" id="3.40.50.300">
    <property type="entry name" value="P-loop containing nucleotide triphosphate hydrolases"/>
    <property type="match status" value="1"/>
</dbReference>
<dbReference type="Pfam" id="PF13469">
    <property type="entry name" value="Sulfotransfer_3"/>
    <property type="match status" value="1"/>
</dbReference>
<dbReference type="SUPFAM" id="SSF52540">
    <property type="entry name" value="P-loop containing nucleoside triphosphate hydrolases"/>
    <property type="match status" value="1"/>
</dbReference>
<dbReference type="InterPro" id="IPR052736">
    <property type="entry name" value="Stf3_sulfotransferase"/>
</dbReference>
<dbReference type="Proteomes" id="UP000598360">
    <property type="component" value="Unassembled WGS sequence"/>
</dbReference>
<name>A0A929B469_9PSEU</name>
<dbReference type="RefSeq" id="WP_193926303.1">
    <property type="nucleotide sequence ID" value="NZ_JADEYC010000001.1"/>
</dbReference>
<dbReference type="PANTHER" id="PTHR36451">
    <property type="entry name" value="PAPS-DEPENDENT SULFOTRANSFERASE STF3"/>
    <property type="match status" value="1"/>
</dbReference>
<organism evidence="1 2">
    <name type="scientific">Saccharopolyspora montiporae</name>
    <dbReference type="NCBI Taxonomy" id="2781240"/>
    <lineage>
        <taxon>Bacteria</taxon>
        <taxon>Bacillati</taxon>
        <taxon>Actinomycetota</taxon>
        <taxon>Actinomycetes</taxon>
        <taxon>Pseudonocardiales</taxon>
        <taxon>Pseudonocardiaceae</taxon>
        <taxon>Saccharopolyspora</taxon>
    </lineage>
</organism>
<dbReference type="AlphaFoldDB" id="A0A929B469"/>
<dbReference type="InterPro" id="IPR027417">
    <property type="entry name" value="P-loop_NTPase"/>
</dbReference>
<protein>
    <submittedName>
        <fullName evidence="1">Sulfotransferase</fullName>
    </submittedName>
</protein>
<comment type="caution">
    <text evidence="1">The sequence shown here is derived from an EMBL/GenBank/DDBJ whole genome shotgun (WGS) entry which is preliminary data.</text>
</comment>
<dbReference type="PANTHER" id="PTHR36451:SF1">
    <property type="entry name" value="OMEGA-HYDROXY-BETA-DIHYDROMENAQUINONE-9 SULFOTRANSFERASE STF3"/>
    <property type="match status" value="1"/>
</dbReference>
<evidence type="ECO:0000313" key="2">
    <source>
        <dbReference type="Proteomes" id="UP000598360"/>
    </source>
</evidence>